<dbReference type="Proteomes" id="UP000274920">
    <property type="component" value="Unassembled WGS sequence"/>
</dbReference>
<feature type="transmembrane region" description="Helical" evidence="1">
    <location>
        <begin position="84"/>
        <end position="105"/>
    </location>
</feature>
<keyword evidence="1" id="KW-0812">Transmembrane</keyword>
<evidence type="ECO:0000256" key="1">
    <source>
        <dbReference type="SAM" id="Phobius"/>
    </source>
</evidence>
<proteinExistence type="predicted"/>
<gene>
    <name evidence="2" type="ORF">EBB54_29845</name>
</gene>
<evidence type="ECO:0000313" key="2">
    <source>
        <dbReference type="EMBL" id="RRK35067.1"/>
    </source>
</evidence>
<name>A0A3R8L4U5_9FIRM</name>
<accession>A0A3R8L4U5</accession>
<keyword evidence="1" id="KW-1133">Transmembrane helix</keyword>
<keyword evidence="3" id="KW-1185">Reference proteome</keyword>
<reference evidence="2" key="1">
    <citation type="submission" date="2018-10" db="EMBL/GenBank/DDBJ databases">
        <title>Schaedlerella arabinophila gen. nov. sp. nov., isolated from the mouse intestinal tract and comparative analysis with the genome of the closely related altered Schaedler flora strain ASF502.</title>
        <authorList>
            <person name="Miyake S."/>
            <person name="Soh M."/>
            <person name="Seedorf H."/>
        </authorList>
    </citation>
    <scope>NUCLEOTIDE SEQUENCE [LARGE SCALE GENOMIC DNA]</scope>
    <source>
        <strain evidence="2">DSM 106076</strain>
    </source>
</reference>
<sequence>MTNRKLKRYLASVQVPEYSPQGLQETIARAGEIQFFPEKQRMTNLQFFRDQLRFIGKGFWGMKFIFTGIFLYLILSGSAEPDSWIMTAAAISGPIVFMADANILCDIFWKGMLELQMTAKHSLRKVLICRMLVSGIADFLILACAASAFTLAKGIYLRQTLLYMVVPYNLMCFGCLAALNRRTEENTMLYCMTWGILLTFAIILSKSAGIPLFEVRYTGNWLFFGGTSALGAIWEMKRLLKFGSVK</sequence>
<feature type="transmembrane region" description="Helical" evidence="1">
    <location>
        <begin position="59"/>
        <end position="78"/>
    </location>
</feature>
<feature type="transmembrane region" description="Helical" evidence="1">
    <location>
        <begin position="217"/>
        <end position="236"/>
    </location>
</feature>
<dbReference type="EMBL" id="RHJS01000002">
    <property type="protein sequence ID" value="RRK35067.1"/>
    <property type="molecule type" value="Genomic_DNA"/>
</dbReference>
<feature type="transmembrane region" description="Helical" evidence="1">
    <location>
        <begin position="161"/>
        <end position="180"/>
    </location>
</feature>
<keyword evidence="1" id="KW-0472">Membrane</keyword>
<organism evidence="2 3">
    <name type="scientific">Schaedlerella arabinosiphila</name>
    <dbReference type="NCBI Taxonomy" id="2044587"/>
    <lineage>
        <taxon>Bacteria</taxon>
        <taxon>Bacillati</taxon>
        <taxon>Bacillota</taxon>
        <taxon>Clostridia</taxon>
        <taxon>Lachnospirales</taxon>
        <taxon>Lachnospiraceae</taxon>
        <taxon>Schaedlerella</taxon>
    </lineage>
</organism>
<protein>
    <submittedName>
        <fullName evidence="2">Uncharacterized protein</fullName>
    </submittedName>
</protein>
<feature type="transmembrane region" description="Helical" evidence="1">
    <location>
        <begin position="126"/>
        <end position="149"/>
    </location>
</feature>
<feature type="transmembrane region" description="Helical" evidence="1">
    <location>
        <begin position="187"/>
        <end position="205"/>
    </location>
</feature>
<dbReference type="AlphaFoldDB" id="A0A3R8L4U5"/>
<dbReference type="RefSeq" id="WP_125130426.1">
    <property type="nucleotide sequence ID" value="NZ_RHJS01000002.1"/>
</dbReference>
<evidence type="ECO:0000313" key="3">
    <source>
        <dbReference type="Proteomes" id="UP000274920"/>
    </source>
</evidence>
<comment type="caution">
    <text evidence="2">The sequence shown here is derived from an EMBL/GenBank/DDBJ whole genome shotgun (WGS) entry which is preliminary data.</text>
</comment>